<gene>
    <name evidence="1" type="ORF">OU682_15100</name>
</gene>
<organism evidence="1 2">
    <name type="scientific">Paracoccus benzoatiresistens</name>
    <dbReference type="NCBI Taxonomy" id="2997341"/>
    <lineage>
        <taxon>Bacteria</taxon>
        <taxon>Pseudomonadati</taxon>
        <taxon>Pseudomonadota</taxon>
        <taxon>Alphaproteobacteria</taxon>
        <taxon>Rhodobacterales</taxon>
        <taxon>Paracoccaceae</taxon>
        <taxon>Paracoccus</taxon>
    </lineage>
</organism>
<protein>
    <submittedName>
        <fullName evidence="1">Uncharacterized protein</fullName>
    </submittedName>
</protein>
<dbReference type="EMBL" id="JAPTYD010000025">
    <property type="protein sequence ID" value="MCZ0962946.1"/>
    <property type="molecule type" value="Genomic_DNA"/>
</dbReference>
<comment type="caution">
    <text evidence="1">The sequence shown here is derived from an EMBL/GenBank/DDBJ whole genome shotgun (WGS) entry which is preliminary data.</text>
</comment>
<accession>A0ABT4J741</accession>
<dbReference type="RefSeq" id="WP_268942995.1">
    <property type="nucleotide sequence ID" value="NZ_JAPTYD010000025.1"/>
</dbReference>
<sequence>MKNLSPRVAPSKVQVLAEAEFTQDMAENLLSMCSAISEGQPVTLQICNKGVWGKTSAGMRLFIGSTTIMHGDSDDDDPGRAH</sequence>
<reference evidence="1" key="1">
    <citation type="submission" date="2022-12" db="EMBL/GenBank/DDBJ databases">
        <title>Paracoccus sp. EF6 isolated from a lake water.</title>
        <authorList>
            <person name="Liu H."/>
        </authorList>
    </citation>
    <scope>NUCLEOTIDE SEQUENCE</scope>
    <source>
        <strain evidence="1">EF6</strain>
    </source>
</reference>
<proteinExistence type="predicted"/>
<dbReference type="Proteomes" id="UP001149822">
    <property type="component" value="Unassembled WGS sequence"/>
</dbReference>
<evidence type="ECO:0000313" key="2">
    <source>
        <dbReference type="Proteomes" id="UP001149822"/>
    </source>
</evidence>
<evidence type="ECO:0000313" key="1">
    <source>
        <dbReference type="EMBL" id="MCZ0962946.1"/>
    </source>
</evidence>
<keyword evidence="2" id="KW-1185">Reference proteome</keyword>
<name>A0ABT4J741_9RHOB</name>